<dbReference type="EMBL" id="AJYA01000039">
    <property type="protein sequence ID" value="EIM74764.1"/>
    <property type="molecule type" value="Genomic_DNA"/>
</dbReference>
<keyword evidence="2" id="KW-1185">Reference proteome</keyword>
<evidence type="ECO:0000313" key="2">
    <source>
        <dbReference type="Proteomes" id="UP000005551"/>
    </source>
</evidence>
<gene>
    <name evidence="1" type="ORF">A3SI_15056</name>
</gene>
<dbReference type="AlphaFoldDB" id="I5BYW2"/>
<reference evidence="1 2" key="1">
    <citation type="submission" date="2012-05" db="EMBL/GenBank/DDBJ databases">
        <title>Genome sequence of Nitritalea halalkaliphila LW7.</title>
        <authorList>
            <person name="Jangir P.K."/>
            <person name="Singh A."/>
            <person name="Shivaji S."/>
            <person name="Sharma R."/>
        </authorList>
    </citation>
    <scope>NUCLEOTIDE SEQUENCE [LARGE SCALE GENOMIC DNA]</scope>
    <source>
        <strain evidence="1 2">LW7</strain>
    </source>
</reference>
<sequence length="106" mass="11652">MDEEALARLRTLPYYQRTGAKSLGREDMPTFFEALGTGIAPENALATLVRHFAEVIAASIPPRGCRTARPNPGHRRWCLQQLLHAAARQSTSQQAPFHFSGPGPVD</sequence>
<accession>I5BYW2</accession>
<organism evidence="1 2">
    <name type="scientific">Nitritalea halalkaliphila LW7</name>
    <dbReference type="NCBI Taxonomy" id="1189621"/>
    <lineage>
        <taxon>Bacteria</taxon>
        <taxon>Pseudomonadati</taxon>
        <taxon>Bacteroidota</taxon>
        <taxon>Cytophagia</taxon>
        <taxon>Cytophagales</taxon>
        <taxon>Cyclobacteriaceae</taxon>
        <taxon>Nitritalea</taxon>
    </lineage>
</organism>
<proteinExistence type="predicted"/>
<evidence type="ECO:0000313" key="1">
    <source>
        <dbReference type="EMBL" id="EIM74764.1"/>
    </source>
</evidence>
<dbReference type="Proteomes" id="UP000005551">
    <property type="component" value="Unassembled WGS sequence"/>
</dbReference>
<comment type="caution">
    <text evidence="1">The sequence shown here is derived from an EMBL/GenBank/DDBJ whole genome shotgun (WGS) entry which is preliminary data.</text>
</comment>
<dbReference type="Gene3D" id="3.30.420.40">
    <property type="match status" value="1"/>
</dbReference>
<name>I5BYW2_9BACT</name>
<protein>
    <submittedName>
        <fullName evidence="1">Uncharacterized protein</fullName>
    </submittedName>
</protein>